<reference evidence="1 2" key="1">
    <citation type="submission" date="2020-03" db="EMBL/GenBank/DDBJ databases">
        <title>Sequencing the genomes of 1000 actinobacteria strains.</title>
        <authorList>
            <person name="Klenk H.-P."/>
        </authorList>
    </citation>
    <scope>NUCLEOTIDE SEQUENCE [LARGE SCALE GENOMIC DNA]</scope>
    <source>
        <strain evidence="1 2">DSM 45668</strain>
    </source>
</reference>
<dbReference type="EMBL" id="JAANOU010000001">
    <property type="protein sequence ID" value="NIH78820.1"/>
    <property type="molecule type" value="Genomic_DNA"/>
</dbReference>
<comment type="caution">
    <text evidence="1">The sequence shown here is derived from an EMBL/GenBank/DDBJ whole genome shotgun (WGS) entry which is preliminary data.</text>
</comment>
<proteinExistence type="predicted"/>
<name>A0ABX0STJ5_9PSEU</name>
<keyword evidence="2" id="KW-1185">Reference proteome</keyword>
<accession>A0ABX0STJ5</accession>
<organism evidence="1 2">
    <name type="scientific">Amycolatopsis viridis</name>
    <dbReference type="NCBI Taxonomy" id="185678"/>
    <lineage>
        <taxon>Bacteria</taxon>
        <taxon>Bacillati</taxon>
        <taxon>Actinomycetota</taxon>
        <taxon>Actinomycetes</taxon>
        <taxon>Pseudonocardiales</taxon>
        <taxon>Pseudonocardiaceae</taxon>
        <taxon>Amycolatopsis</taxon>
    </lineage>
</organism>
<dbReference type="RefSeq" id="WP_279589422.1">
    <property type="nucleotide sequence ID" value="NZ_JAANOU010000001.1"/>
</dbReference>
<sequence>MLVITQDLSPVEALLTGRGAADDAGLAAGTVSFVVSPRLA</sequence>
<evidence type="ECO:0000313" key="1">
    <source>
        <dbReference type="EMBL" id="NIH78820.1"/>
    </source>
</evidence>
<protein>
    <submittedName>
        <fullName evidence="1">Uncharacterized protein</fullName>
    </submittedName>
</protein>
<dbReference type="Proteomes" id="UP000754495">
    <property type="component" value="Unassembled WGS sequence"/>
</dbReference>
<evidence type="ECO:0000313" key="2">
    <source>
        <dbReference type="Proteomes" id="UP000754495"/>
    </source>
</evidence>
<gene>
    <name evidence="1" type="ORF">FHX46_001350</name>
</gene>